<dbReference type="PANTHER" id="PTHR39321">
    <property type="entry name" value="NICOTINATE-NUCLEOTIDE ADENYLYLTRANSFERASE-RELATED"/>
    <property type="match status" value="1"/>
</dbReference>
<comment type="catalytic activity">
    <reaction evidence="10 11">
        <text>nicotinate beta-D-ribonucleotide + ATP + H(+) = deamido-NAD(+) + diphosphate</text>
        <dbReference type="Rhea" id="RHEA:22860"/>
        <dbReference type="ChEBI" id="CHEBI:15378"/>
        <dbReference type="ChEBI" id="CHEBI:30616"/>
        <dbReference type="ChEBI" id="CHEBI:33019"/>
        <dbReference type="ChEBI" id="CHEBI:57502"/>
        <dbReference type="ChEBI" id="CHEBI:58437"/>
        <dbReference type="EC" id="2.7.7.18"/>
    </reaction>
</comment>
<dbReference type="PATRIC" id="fig|42253.5.peg.954"/>
<dbReference type="Pfam" id="PF01467">
    <property type="entry name" value="CTP_transf_like"/>
    <property type="match status" value="1"/>
</dbReference>
<dbReference type="SUPFAM" id="SSF52374">
    <property type="entry name" value="Nucleotidylyl transferase"/>
    <property type="match status" value="1"/>
</dbReference>
<dbReference type="NCBIfam" id="TIGR00125">
    <property type="entry name" value="cyt_tran_rel"/>
    <property type="match status" value="1"/>
</dbReference>
<dbReference type="Gene3D" id="3.40.50.620">
    <property type="entry name" value="HUPs"/>
    <property type="match status" value="1"/>
</dbReference>
<evidence type="ECO:0000256" key="6">
    <source>
        <dbReference type="ARBA" id="ARBA00022695"/>
    </source>
</evidence>
<protein>
    <recommendedName>
        <fullName evidence="11">Probable nicotinate-nucleotide adenylyltransferase</fullName>
        <ecNumber evidence="11">2.7.7.18</ecNumber>
    </recommendedName>
    <alternativeName>
        <fullName evidence="11">Deamido-NAD(+) diphosphorylase</fullName>
    </alternativeName>
    <alternativeName>
        <fullName evidence="11">Deamido-NAD(+) pyrophosphorylase</fullName>
    </alternativeName>
    <alternativeName>
        <fullName evidence="11">Nicotinate mononucleotide adenylyltransferase</fullName>
        <shortName evidence="11">NaMN adenylyltransferase</shortName>
    </alternativeName>
</protein>
<evidence type="ECO:0000256" key="5">
    <source>
        <dbReference type="ARBA" id="ARBA00022679"/>
    </source>
</evidence>
<evidence type="ECO:0000256" key="3">
    <source>
        <dbReference type="ARBA" id="ARBA00009014"/>
    </source>
</evidence>
<keyword evidence="14" id="KW-1185">Reference proteome</keyword>
<name>A0A0K2G904_NITMO</name>
<keyword evidence="5 11" id="KW-0808">Transferase</keyword>
<dbReference type="PANTHER" id="PTHR39321:SF3">
    <property type="entry name" value="PHOSPHOPANTETHEINE ADENYLYLTRANSFERASE"/>
    <property type="match status" value="1"/>
</dbReference>
<dbReference type="AlphaFoldDB" id="A0A0K2G904"/>
<proteinExistence type="inferred from homology"/>
<dbReference type="InterPro" id="IPR005248">
    <property type="entry name" value="NadD/NMNAT"/>
</dbReference>
<dbReference type="RefSeq" id="WP_053378747.1">
    <property type="nucleotide sequence ID" value="NZ_CP011801.1"/>
</dbReference>
<evidence type="ECO:0000256" key="9">
    <source>
        <dbReference type="ARBA" id="ARBA00023027"/>
    </source>
</evidence>
<dbReference type="HAMAP" id="MF_00244">
    <property type="entry name" value="NaMN_adenylyltr"/>
    <property type="match status" value="1"/>
</dbReference>
<dbReference type="EMBL" id="CP011801">
    <property type="protein sequence ID" value="ALA57405.1"/>
    <property type="molecule type" value="Genomic_DNA"/>
</dbReference>
<reference evidence="13 14" key="1">
    <citation type="journal article" date="2015" name="Proc. Natl. Acad. Sci. U.S.A.">
        <title>Expanded metabolic versatility of ubiquitous nitrite-oxidizing bacteria from the genus Nitrospira.</title>
        <authorList>
            <person name="Koch H."/>
            <person name="Lucker S."/>
            <person name="Albertsen M."/>
            <person name="Kitzinger K."/>
            <person name="Herbold C."/>
            <person name="Spieck E."/>
            <person name="Nielsen P.H."/>
            <person name="Wagner M."/>
            <person name="Daims H."/>
        </authorList>
    </citation>
    <scope>NUCLEOTIDE SEQUENCE [LARGE SCALE GENOMIC DNA]</scope>
    <source>
        <strain evidence="13 14">NSP M-1</strain>
    </source>
</reference>
<dbReference type="STRING" id="42253.NITMOv2_0973"/>
<comment type="function">
    <text evidence="1 11">Catalyzes the reversible adenylation of nicotinate mononucleotide (NaMN) to nicotinic acid adenine dinucleotide (NaAD).</text>
</comment>
<evidence type="ECO:0000256" key="7">
    <source>
        <dbReference type="ARBA" id="ARBA00022741"/>
    </source>
</evidence>
<dbReference type="KEGG" id="nmv:NITMOv2_0973"/>
<keyword evidence="8 11" id="KW-0067">ATP-binding</keyword>
<accession>A0A0K2G904</accession>
<evidence type="ECO:0000256" key="10">
    <source>
        <dbReference type="ARBA" id="ARBA00048721"/>
    </source>
</evidence>
<evidence type="ECO:0000256" key="8">
    <source>
        <dbReference type="ARBA" id="ARBA00022840"/>
    </source>
</evidence>
<evidence type="ECO:0000313" key="13">
    <source>
        <dbReference type="EMBL" id="ALA57405.1"/>
    </source>
</evidence>
<organism evidence="13 14">
    <name type="scientific">Nitrospira moscoviensis</name>
    <dbReference type="NCBI Taxonomy" id="42253"/>
    <lineage>
        <taxon>Bacteria</taxon>
        <taxon>Pseudomonadati</taxon>
        <taxon>Nitrospirota</taxon>
        <taxon>Nitrospiria</taxon>
        <taxon>Nitrospirales</taxon>
        <taxon>Nitrospiraceae</taxon>
        <taxon>Nitrospira</taxon>
    </lineage>
</organism>
<gene>
    <name evidence="11 13" type="primary">nadD</name>
    <name evidence="13" type="ORF">NITMOv2_0973</name>
</gene>
<dbReference type="GO" id="GO:0009435">
    <property type="term" value="P:NAD+ biosynthetic process"/>
    <property type="evidence" value="ECO:0007669"/>
    <property type="project" value="UniProtKB-UniRule"/>
</dbReference>
<dbReference type="GO" id="GO:0004515">
    <property type="term" value="F:nicotinate-nucleotide adenylyltransferase activity"/>
    <property type="evidence" value="ECO:0007669"/>
    <property type="project" value="UniProtKB-UniRule"/>
</dbReference>
<keyword evidence="9 11" id="KW-0520">NAD</keyword>
<keyword evidence="4 11" id="KW-0662">Pyridine nucleotide biosynthesis</keyword>
<evidence type="ECO:0000256" key="1">
    <source>
        <dbReference type="ARBA" id="ARBA00002324"/>
    </source>
</evidence>
<evidence type="ECO:0000259" key="12">
    <source>
        <dbReference type="Pfam" id="PF01467"/>
    </source>
</evidence>
<dbReference type="UniPathway" id="UPA00253">
    <property type="reaction ID" value="UER00332"/>
</dbReference>
<comment type="similarity">
    <text evidence="3 11">Belongs to the NadD family.</text>
</comment>
<dbReference type="NCBIfam" id="NF000840">
    <property type="entry name" value="PRK00071.1-3"/>
    <property type="match status" value="1"/>
</dbReference>
<dbReference type="Proteomes" id="UP000069205">
    <property type="component" value="Chromosome"/>
</dbReference>
<dbReference type="InterPro" id="IPR014729">
    <property type="entry name" value="Rossmann-like_a/b/a_fold"/>
</dbReference>
<dbReference type="InterPro" id="IPR004821">
    <property type="entry name" value="Cyt_trans-like"/>
</dbReference>
<dbReference type="EC" id="2.7.7.18" evidence="11"/>
<keyword evidence="7 11" id="KW-0547">Nucleotide-binding</keyword>
<dbReference type="NCBIfam" id="TIGR00482">
    <property type="entry name" value="nicotinate (nicotinamide) nucleotide adenylyltransferase"/>
    <property type="match status" value="1"/>
</dbReference>
<dbReference type="GO" id="GO:0005524">
    <property type="term" value="F:ATP binding"/>
    <property type="evidence" value="ECO:0007669"/>
    <property type="project" value="UniProtKB-KW"/>
</dbReference>
<evidence type="ECO:0000313" key="14">
    <source>
        <dbReference type="Proteomes" id="UP000069205"/>
    </source>
</evidence>
<evidence type="ECO:0000256" key="4">
    <source>
        <dbReference type="ARBA" id="ARBA00022642"/>
    </source>
</evidence>
<keyword evidence="6 11" id="KW-0548">Nucleotidyltransferase</keyword>
<sequence length="228" mass="25524">MRLGLLGGSFNPIHFGHLGIAQDAREKLGLDRVLFIPSGTPPHKQDKELAPAKDRYEMVRLAIAGTDSFDLSDVELRRGGKSYSIDTVRELYQHYGSSADLYFLIGLDAFLDFPTWREPDALLRACRFVVISRPGQSYRSLAGLPMLPPLASDVLARLDSREVDRLDIPLPSGLGVICLPLPPCPISASDIRRRIRDGEPLANWLPPPVESYILHHRLYQEDPDHTHI</sequence>
<dbReference type="CDD" id="cd02165">
    <property type="entry name" value="NMNAT"/>
    <property type="match status" value="1"/>
</dbReference>
<evidence type="ECO:0000256" key="2">
    <source>
        <dbReference type="ARBA" id="ARBA00005019"/>
    </source>
</evidence>
<evidence type="ECO:0000256" key="11">
    <source>
        <dbReference type="HAMAP-Rule" id="MF_00244"/>
    </source>
</evidence>
<feature type="domain" description="Cytidyltransferase-like" evidence="12">
    <location>
        <begin position="5"/>
        <end position="194"/>
    </location>
</feature>
<comment type="pathway">
    <text evidence="2 11">Cofactor biosynthesis; NAD(+) biosynthesis; deamido-NAD(+) from nicotinate D-ribonucleotide: step 1/1.</text>
</comment>